<dbReference type="PANTHER" id="PTHR36844:SF1">
    <property type="entry name" value="PROTEASE PRSW"/>
    <property type="match status" value="1"/>
</dbReference>
<keyword evidence="1" id="KW-0472">Membrane</keyword>
<feature type="transmembrane region" description="Helical" evidence="1">
    <location>
        <begin position="213"/>
        <end position="231"/>
    </location>
</feature>
<keyword evidence="2" id="KW-0482">Metalloprotease</keyword>
<reference evidence="2 3" key="1">
    <citation type="submission" date="2019-06" db="EMBL/GenBank/DDBJ databases">
        <title>Draft genome of C. phoceense Strain 272.</title>
        <authorList>
            <person name="Pacheco L.G.C."/>
            <person name="Barberis C.M."/>
            <person name="Almuzara M.N."/>
            <person name="Traglia G.M."/>
            <person name="Santos C.S."/>
            <person name="Rocha D.J.P.G."/>
            <person name="Aguiar E.R.G.R."/>
            <person name="Vay C.A."/>
        </authorList>
    </citation>
    <scope>NUCLEOTIDE SEQUENCE [LARGE SCALE GENOMIC DNA]</scope>
    <source>
        <strain evidence="2 3">272</strain>
    </source>
</reference>
<feature type="transmembrane region" description="Helical" evidence="1">
    <location>
        <begin position="34"/>
        <end position="53"/>
    </location>
</feature>
<keyword evidence="2" id="KW-0378">Hydrolase</keyword>
<sequence length="281" mass="30620">MSRAARGVLWAGLGLGIVVLALFVFPIFFVLPGLALAGSALAALYTAIVLWLLHLTRPAWPGGRAWVVAALLWGSGTSFGVVSAAGLGWFDIIDHWRWDPLIASFGGAYPEEPAKALGVFLLLLSFRELRRPWHGFLAGAVVGLGFETTENLLYSFMGALMDPVSDWGGFWAMWGLRVIAGPCLHVVFTAIAGWGVGWALYAAEWSRLRRVGVAAGFLAFAFAGHFLWNITLDTDAWWVYAPMVCSALLTYPTVFLLVHRARRLAAADPGYVAVKELRTRV</sequence>
<gene>
    <name evidence="2" type="ORF">EJK80_10065</name>
</gene>
<protein>
    <submittedName>
        <fullName evidence="2">PrsW family intramembrane metalloprotease</fullName>
    </submittedName>
</protein>
<name>A0A540R5D6_9CORY</name>
<feature type="transmembrane region" description="Helical" evidence="1">
    <location>
        <begin position="237"/>
        <end position="258"/>
    </location>
</feature>
<comment type="caution">
    <text evidence="2">The sequence shown here is derived from an EMBL/GenBank/DDBJ whole genome shotgun (WGS) entry which is preliminary data.</text>
</comment>
<dbReference type="GO" id="GO:0006508">
    <property type="term" value="P:proteolysis"/>
    <property type="evidence" value="ECO:0007669"/>
    <property type="project" value="UniProtKB-KW"/>
</dbReference>
<keyword evidence="1" id="KW-1133">Transmembrane helix</keyword>
<dbReference type="Proteomes" id="UP000318080">
    <property type="component" value="Unassembled WGS sequence"/>
</dbReference>
<accession>A0A540R5D6</accession>
<feature type="transmembrane region" description="Helical" evidence="1">
    <location>
        <begin position="102"/>
        <end position="124"/>
    </location>
</feature>
<dbReference type="Pfam" id="PF13367">
    <property type="entry name" value="PrsW-protease"/>
    <property type="match status" value="1"/>
</dbReference>
<dbReference type="PANTHER" id="PTHR36844">
    <property type="entry name" value="PROTEASE PRSW"/>
    <property type="match status" value="1"/>
</dbReference>
<keyword evidence="1" id="KW-0812">Transmembrane</keyword>
<feature type="transmembrane region" description="Helical" evidence="1">
    <location>
        <begin position="65"/>
        <end position="90"/>
    </location>
</feature>
<keyword evidence="2" id="KW-0645">Protease</keyword>
<dbReference type="STRING" id="1686286.GCA_900092335_00668"/>
<feature type="transmembrane region" description="Helical" evidence="1">
    <location>
        <begin position="174"/>
        <end position="201"/>
    </location>
</feature>
<keyword evidence="3" id="KW-1185">Reference proteome</keyword>
<evidence type="ECO:0000313" key="2">
    <source>
        <dbReference type="EMBL" id="TQE42857.1"/>
    </source>
</evidence>
<dbReference type="InterPro" id="IPR026898">
    <property type="entry name" value="PrsW"/>
</dbReference>
<evidence type="ECO:0000313" key="3">
    <source>
        <dbReference type="Proteomes" id="UP000318080"/>
    </source>
</evidence>
<organism evidence="2 3">
    <name type="scientific">Corynebacterium phoceense</name>
    <dbReference type="NCBI Taxonomy" id="1686286"/>
    <lineage>
        <taxon>Bacteria</taxon>
        <taxon>Bacillati</taxon>
        <taxon>Actinomycetota</taxon>
        <taxon>Actinomycetes</taxon>
        <taxon>Mycobacteriales</taxon>
        <taxon>Corynebacteriaceae</taxon>
        <taxon>Corynebacterium</taxon>
    </lineage>
</organism>
<dbReference type="RefSeq" id="WP_068801407.1">
    <property type="nucleotide sequence ID" value="NZ_JADPQA010000007.1"/>
</dbReference>
<proteinExistence type="predicted"/>
<feature type="transmembrane region" description="Helical" evidence="1">
    <location>
        <begin position="7"/>
        <end position="28"/>
    </location>
</feature>
<dbReference type="AlphaFoldDB" id="A0A540R5D6"/>
<dbReference type="GO" id="GO:0008237">
    <property type="term" value="F:metallopeptidase activity"/>
    <property type="evidence" value="ECO:0007669"/>
    <property type="project" value="UniProtKB-KW"/>
</dbReference>
<evidence type="ECO:0000256" key="1">
    <source>
        <dbReference type="SAM" id="Phobius"/>
    </source>
</evidence>
<dbReference type="EMBL" id="VHIR01000016">
    <property type="protein sequence ID" value="TQE42857.1"/>
    <property type="molecule type" value="Genomic_DNA"/>
</dbReference>
<dbReference type="GeneID" id="79851991"/>
<feature type="transmembrane region" description="Helical" evidence="1">
    <location>
        <begin position="136"/>
        <end position="154"/>
    </location>
</feature>